<comment type="catalytic activity">
    <reaction evidence="11 12">
        <text>phosphoenolpyruvate + UDP-N-acetyl-alpha-D-glucosamine = UDP-N-acetyl-3-O-(1-carboxyvinyl)-alpha-D-glucosamine + phosphate</text>
        <dbReference type="Rhea" id="RHEA:18681"/>
        <dbReference type="ChEBI" id="CHEBI:43474"/>
        <dbReference type="ChEBI" id="CHEBI:57705"/>
        <dbReference type="ChEBI" id="CHEBI:58702"/>
        <dbReference type="ChEBI" id="CHEBI:68483"/>
        <dbReference type="EC" id="2.5.1.7"/>
    </reaction>
</comment>
<dbReference type="Proteomes" id="UP000178977">
    <property type="component" value="Unassembled WGS sequence"/>
</dbReference>
<dbReference type="PANTHER" id="PTHR43783">
    <property type="entry name" value="UDP-N-ACETYLGLUCOSAMINE 1-CARBOXYVINYLTRANSFERASE"/>
    <property type="match status" value="1"/>
</dbReference>
<dbReference type="GO" id="GO:0008760">
    <property type="term" value="F:UDP-N-acetylglucosamine 1-carboxyvinyltransferase activity"/>
    <property type="evidence" value="ECO:0007669"/>
    <property type="project" value="UniProtKB-UniRule"/>
</dbReference>
<dbReference type="PANTHER" id="PTHR43783:SF1">
    <property type="entry name" value="UDP-N-ACETYLGLUCOSAMINE 1-CARBOXYVINYLTRANSFERASE"/>
    <property type="match status" value="1"/>
</dbReference>
<dbReference type="NCBIfam" id="NF006873">
    <property type="entry name" value="PRK09369.1"/>
    <property type="match status" value="1"/>
</dbReference>
<feature type="binding site" evidence="12">
    <location>
        <position position="324"/>
    </location>
    <ligand>
        <name>UDP-N-acetyl-alpha-D-glucosamine</name>
        <dbReference type="ChEBI" id="CHEBI:57705"/>
    </ligand>
</feature>
<dbReference type="EMBL" id="MHQT01000035">
    <property type="protein sequence ID" value="OHA08764.1"/>
    <property type="molecule type" value="Genomic_DNA"/>
</dbReference>
<comment type="similarity">
    <text evidence="10 12">Belongs to the EPSP synthase family. MurA subfamily.</text>
</comment>
<evidence type="ECO:0000259" key="13">
    <source>
        <dbReference type="Pfam" id="PF00275"/>
    </source>
</evidence>
<dbReference type="GO" id="GO:0019277">
    <property type="term" value="P:UDP-N-acetylgalactosamine biosynthetic process"/>
    <property type="evidence" value="ECO:0007669"/>
    <property type="project" value="InterPro"/>
</dbReference>
<comment type="pathway">
    <text evidence="2 12">Cell wall biogenesis; peptidoglycan biosynthesis.</text>
</comment>
<feature type="binding site" evidence="12">
    <location>
        <position position="91"/>
    </location>
    <ligand>
        <name>UDP-N-acetyl-alpha-D-glucosamine</name>
        <dbReference type="ChEBI" id="CHEBI:57705"/>
    </ligand>
</feature>
<dbReference type="InterPro" id="IPR013792">
    <property type="entry name" value="RNA3'P_cycl/enolpyr_Trfase_a/b"/>
</dbReference>
<feature type="binding site" evidence="12">
    <location>
        <begin position="22"/>
        <end position="23"/>
    </location>
    <ligand>
        <name>phosphoenolpyruvate</name>
        <dbReference type="ChEBI" id="CHEBI:58702"/>
    </ligand>
</feature>
<dbReference type="Gene3D" id="3.65.10.10">
    <property type="entry name" value="Enolpyruvate transferase domain"/>
    <property type="match status" value="2"/>
</dbReference>
<dbReference type="InterPro" id="IPR036968">
    <property type="entry name" value="Enolpyruvate_Tfrase_sf"/>
</dbReference>
<keyword evidence="5 12" id="KW-0808">Transferase</keyword>
<proteinExistence type="inferred from homology"/>
<dbReference type="GO" id="GO:0051301">
    <property type="term" value="P:cell division"/>
    <property type="evidence" value="ECO:0007669"/>
    <property type="project" value="UniProtKB-KW"/>
</dbReference>
<feature type="active site" description="Proton donor" evidence="12">
    <location>
        <position position="115"/>
    </location>
</feature>
<dbReference type="Pfam" id="PF00275">
    <property type="entry name" value="EPSP_synthase"/>
    <property type="match status" value="1"/>
</dbReference>
<dbReference type="GO" id="GO:0008360">
    <property type="term" value="P:regulation of cell shape"/>
    <property type="evidence" value="ECO:0007669"/>
    <property type="project" value="UniProtKB-KW"/>
</dbReference>
<keyword evidence="7 12" id="KW-0573">Peptidoglycan synthesis</keyword>
<evidence type="ECO:0000256" key="4">
    <source>
        <dbReference type="ARBA" id="ARBA00022618"/>
    </source>
</evidence>
<protein>
    <recommendedName>
        <fullName evidence="12">UDP-N-acetylglucosamine 1-carboxyvinyltransferase</fullName>
        <ecNumber evidence="12">2.5.1.7</ecNumber>
    </recommendedName>
    <alternativeName>
        <fullName evidence="12">Enoylpyruvate transferase</fullName>
    </alternativeName>
    <alternativeName>
        <fullName evidence="12">UDP-N-acetylglucosamine enolpyruvyl transferase</fullName>
        <shortName evidence="12">EPT</shortName>
    </alternativeName>
</protein>
<evidence type="ECO:0000256" key="12">
    <source>
        <dbReference type="HAMAP-Rule" id="MF_00111"/>
    </source>
</evidence>
<dbReference type="InterPro" id="IPR005750">
    <property type="entry name" value="UDP_GlcNAc_COvinyl_MurA"/>
</dbReference>
<dbReference type="SUPFAM" id="SSF55205">
    <property type="entry name" value="EPT/RTPC-like"/>
    <property type="match status" value="1"/>
</dbReference>
<dbReference type="GO" id="GO:0005737">
    <property type="term" value="C:cytoplasm"/>
    <property type="evidence" value="ECO:0007669"/>
    <property type="project" value="UniProtKB-SubCell"/>
</dbReference>
<keyword evidence="6 12" id="KW-0133">Cell shape</keyword>
<dbReference type="CDD" id="cd01555">
    <property type="entry name" value="UdpNAET"/>
    <property type="match status" value="1"/>
</dbReference>
<name>A0A1G2LB30_9BACT</name>
<evidence type="ECO:0000256" key="3">
    <source>
        <dbReference type="ARBA" id="ARBA00022490"/>
    </source>
</evidence>
<evidence type="ECO:0000256" key="11">
    <source>
        <dbReference type="ARBA" id="ARBA00047527"/>
    </source>
</evidence>
<evidence type="ECO:0000256" key="1">
    <source>
        <dbReference type="ARBA" id="ARBA00004496"/>
    </source>
</evidence>
<evidence type="ECO:0000256" key="8">
    <source>
        <dbReference type="ARBA" id="ARBA00023306"/>
    </source>
</evidence>
<keyword evidence="4 12" id="KW-0132">Cell division</keyword>
<keyword evidence="8 12" id="KW-0131">Cell cycle</keyword>
<comment type="function">
    <text evidence="12">Cell wall formation. Adds enolpyruvyl to UDP-N-acetylglucosamine.</text>
</comment>
<dbReference type="GO" id="GO:0009252">
    <property type="term" value="P:peptidoglycan biosynthetic process"/>
    <property type="evidence" value="ECO:0007669"/>
    <property type="project" value="UniProtKB-UniRule"/>
</dbReference>
<dbReference type="UniPathway" id="UPA00219"/>
<comment type="subcellular location">
    <subcellularLocation>
        <location evidence="1 12">Cytoplasm</location>
    </subcellularLocation>
</comment>
<dbReference type="AlphaFoldDB" id="A0A1G2LB30"/>
<evidence type="ECO:0000256" key="10">
    <source>
        <dbReference type="ARBA" id="ARBA00038367"/>
    </source>
</evidence>
<feature type="domain" description="Enolpyruvate transferase" evidence="13">
    <location>
        <begin position="9"/>
        <end position="417"/>
    </location>
</feature>
<dbReference type="InterPro" id="IPR001986">
    <property type="entry name" value="Enolpyruvate_Tfrase_dom"/>
</dbReference>
<keyword evidence="9 12" id="KW-0961">Cell wall biogenesis/degradation</keyword>
<organism evidence="14 15">
    <name type="scientific">Candidatus Sungbacteria bacterium RIFCSPLOWO2_01_FULL_60_25</name>
    <dbReference type="NCBI Taxonomy" id="1802281"/>
    <lineage>
        <taxon>Bacteria</taxon>
        <taxon>Candidatus Sungiibacteriota</taxon>
    </lineage>
</organism>
<feature type="binding site" evidence="12">
    <location>
        <position position="302"/>
    </location>
    <ligand>
        <name>UDP-N-acetyl-alpha-D-glucosamine</name>
        <dbReference type="ChEBI" id="CHEBI:57705"/>
    </ligand>
</feature>
<sequence>MQQLRIIGGRPLVGEVRLAGTKNSINKVLIASLLTPEPVRFENVPAIGETDIVVELCQAIGSNVTRSGDVLTIETPEITNPRVKELSRKNRIPILAIGPLLVRAGVAEVPTVGGDQIGPRPVDFHLAILEKLGATIEVGETIRAAAAGLHGNAIVLPYPSVGATETAILSAACARGLTHITNAATEPEVTDLIKLLQKMGAIIEIGTNRSITIEGVPELHGAEHRIMPDRNEATSFAVMALATGGDIVVEEAVQEHLITFLNAVRRIGGDYEIKPDGIRFFRRNALRPIHIETDTHPGFMTDWQQPFSVLLTQAPGESIVHETVYEDRFNYTEDLRQMGADIAIVPECLGSLPCRFRGRRYNHTALIKGGTPLHATEIAMRDIRAGMAHIIAALIAEGATTINGLGQIDRGYERIDERIRNLGGNIRRM</sequence>
<dbReference type="InterPro" id="IPR050068">
    <property type="entry name" value="MurA_subfamily"/>
</dbReference>
<dbReference type="HAMAP" id="MF_00111">
    <property type="entry name" value="MurA"/>
    <property type="match status" value="1"/>
</dbReference>
<dbReference type="GO" id="GO:0071555">
    <property type="term" value="P:cell wall organization"/>
    <property type="evidence" value="ECO:0007669"/>
    <property type="project" value="UniProtKB-KW"/>
</dbReference>
<keyword evidence="3 12" id="KW-0963">Cytoplasm</keyword>
<evidence type="ECO:0000256" key="5">
    <source>
        <dbReference type="ARBA" id="ARBA00022679"/>
    </source>
</evidence>
<dbReference type="EC" id="2.5.1.7" evidence="12"/>
<dbReference type="STRING" id="1802281.A3A44_01830"/>
<dbReference type="NCBIfam" id="TIGR01072">
    <property type="entry name" value="murA"/>
    <property type="match status" value="1"/>
</dbReference>
<gene>
    <name evidence="12" type="primary">murA</name>
    <name evidence="14" type="ORF">A3A44_01830</name>
</gene>
<comment type="caution">
    <text evidence="12">Lacks conserved residue(s) required for the propagation of feature annotation.</text>
</comment>
<evidence type="ECO:0000313" key="15">
    <source>
        <dbReference type="Proteomes" id="UP000178977"/>
    </source>
</evidence>
<evidence type="ECO:0000313" key="14">
    <source>
        <dbReference type="EMBL" id="OHA08764.1"/>
    </source>
</evidence>
<reference evidence="14 15" key="1">
    <citation type="journal article" date="2016" name="Nat. Commun.">
        <title>Thousands of microbial genomes shed light on interconnected biogeochemical processes in an aquifer system.</title>
        <authorList>
            <person name="Anantharaman K."/>
            <person name="Brown C.T."/>
            <person name="Hug L.A."/>
            <person name="Sharon I."/>
            <person name="Castelle C.J."/>
            <person name="Probst A.J."/>
            <person name="Thomas B.C."/>
            <person name="Singh A."/>
            <person name="Wilkins M.J."/>
            <person name="Karaoz U."/>
            <person name="Brodie E.L."/>
            <person name="Williams K.H."/>
            <person name="Hubbard S.S."/>
            <person name="Banfield J.F."/>
        </authorList>
    </citation>
    <scope>NUCLEOTIDE SEQUENCE [LARGE SCALE GENOMIC DNA]</scope>
</reference>
<evidence type="ECO:0000256" key="9">
    <source>
        <dbReference type="ARBA" id="ARBA00023316"/>
    </source>
</evidence>
<evidence type="ECO:0000256" key="6">
    <source>
        <dbReference type="ARBA" id="ARBA00022960"/>
    </source>
</evidence>
<evidence type="ECO:0000256" key="7">
    <source>
        <dbReference type="ARBA" id="ARBA00022984"/>
    </source>
</evidence>
<evidence type="ECO:0000256" key="2">
    <source>
        <dbReference type="ARBA" id="ARBA00004752"/>
    </source>
</evidence>
<accession>A0A1G2LB30</accession>
<comment type="caution">
    <text evidence="14">The sequence shown here is derived from an EMBL/GenBank/DDBJ whole genome shotgun (WGS) entry which is preliminary data.</text>
</comment>